<dbReference type="Proteomes" id="UP000028401">
    <property type="component" value="Unassembled WGS sequence"/>
</dbReference>
<dbReference type="PIRSF" id="PIRSF009141">
    <property type="entry name" value="UCP009141"/>
    <property type="match status" value="1"/>
</dbReference>
<dbReference type="PATRIC" id="fig|1415168.3.peg.1686"/>
<dbReference type="GeneID" id="61108684"/>
<dbReference type="RefSeq" id="WP_011834434.1">
    <property type="nucleotide sequence ID" value="NZ_AZSI01000048.1"/>
</dbReference>
<proteinExistence type="predicted"/>
<sequence>MRKVNEKYRLKDFWDFGLKQFRSAIFGITIILSLIVTTFIKIPHLARYDTLLICVLVIQVILLVSKYERVYDLIPIMVFHILGMILEIFKVRHGSWSYPDAGIFKIMDVPLYSAFMYSAIGSYIVRAIKEFDLEVIHWPKWFISIGISSIIYLNFFSGTFGFDFRNLFYLFILIIFWKTKFTFVLRTKRYQMPAILSFFLIGLFIYFAENIGSYFSAWTYSYQLKAWKFVDLGKISSWTLLIIVSIIIVIELQRYFSQKIKIKNIIND</sequence>
<keyword evidence="1" id="KW-0812">Transmembrane</keyword>
<reference evidence="2 3" key="1">
    <citation type="submission" date="2014-06" db="EMBL/GenBank/DDBJ databases">
        <title>Draft genome sequence of the putrescine producing strain Lactococcus lactis subsp cremoris GE214.</title>
        <authorList>
            <person name="Ladero V."/>
            <person name="Linares D.M."/>
            <person name="del Rio B."/>
            <person name="Mayo B."/>
            <person name="Martin M.C."/>
            <person name="Fernandez M."/>
            <person name="Alvarez M.A."/>
        </authorList>
    </citation>
    <scope>NUCLEOTIDE SEQUENCE [LARGE SCALE GENOMIC DNA]</scope>
    <source>
        <strain evidence="2 3">GE214</strain>
    </source>
</reference>
<evidence type="ECO:0000313" key="2">
    <source>
        <dbReference type="EMBL" id="KEY62450.1"/>
    </source>
</evidence>
<keyword evidence="1" id="KW-0472">Membrane</keyword>
<feature type="transmembrane region" description="Helical" evidence="1">
    <location>
        <begin position="71"/>
        <end position="89"/>
    </location>
</feature>
<dbReference type="InterPro" id="IPR008535">
    <property type="entry name" value="DUF817"/>
</dbReference>
<gene>
    <name evidence="2" type="ORF">U725_01613</name>
</gene>
<feature type="transmembrane region" description="Helical" evidence="1">
    <location>
        <begin position="21"/>
        <end position="40"/>
    </location>
</feature>
<evidence type="ECO:0000256" key="1">
    <source>
        <dbReference type="SAM" id="Phobius"/>
    </source>
</evidence>
<feature type="transmembrane region" description="Helical" evidence="1">
    <location>
        <begin position="235"/>
        <end position="256"/>
    </location>
</feature>
<protein>
    <submittedName>
        <fullName evidence="2">Putative membrane protein</fullName>
    </submittedName>
</protein>
<feature type="transmembrane region" description="Helical" evidence="1">
    <location>
        <begin position="46"/>
        <end position="64"/>
    </location>
</feature>
<keyword evidence="1" id="KW-1133">Transmembrane helix</keyword>
<organism evidence="2 3">
    <name type="scientific">Lactococcus cremoris subsp. cremoris GE214</name>
    <dbReference type="NCBI Taxonomy" id="1415168"/>
    <lineage>
        <taxon>Bacteria</taxon>
        <taxon>Bacillati</taxon>
        <taxon>Bacillota</taxon>
        <taxon>Bacilli</taxon>
        <taxon>Lactobacillales</taxon>
        <taxon>Streptococcaceae</taxon>
        <taxon>Lactococcus</taxon>
        <taxon>Lactococcus cremoris subsp. cremoris</taxon>
    </lineage>
</organism>
<dbReference type="AlphaFoldDB" id="A0A084AAX1"/>
<comment type="caution">
    <text evidence="2">The sequence shown here is derived from an EMBL/GenBank/DDBJ whole genome shotgun (WGS) entry which is preliminary data.</text>
</comment>
<dbReference type="EMBL" id="AZSI01000048">
    <property type="protein sequence ID" value="KEY62450.1"/>
    <property type="molecule type" value="Genomic_DNA"/>
</dbReference>
<feature type="transmembrane region" description="Helical" evidence="1">
    <location>
        <begin position="141"/>
        <end position="161"/>
    </location>
</feature>
<name>A0A084AAX1_LACLC</name>
<accession>A0A084AAX1</accession>
<feature type="transmembrane region" description="Helical" evidence="1">
    <location>
        <begin position="109"/>
        <end position="129"/>
    </location>
</feature>
<feature type="transmembrane region" description="Helical" evidence="1">
    <location>
        <begin position="167"/>
        <end position="185"/>
    </location>
</feature>
<evidence type="ECO:0000313" key="3">
    <source>
        <dbReference type="Proteomes" id="UP000028401"/>
    </source>
</evidence>
<feature type="transmembrane region" description="Helical" evidence="1">
    <location>
        <begin position="194"/>
        <end position="215"/>
    </location>
</feature>
<dbReference type="Pfam" id="PF05675">
    <property type="entry name" value="DUF817"/>
    <property type="match status" value="1"/>
</dbReference>